<evidence type="ECO:0000313" key="1">
    <source>
        <dbReference type="EMBL" id="WDM61814.1"/>
    </source>
</evidence>
<accession>A0ABY7XUQ7</accession>
<gene>
    <name evidence="1" type="ORF">K5L94_11670</name>
</gene>
<proteinExistence type="predicted"/>
<dbReference type="RefSeq" id="WP_274510464.1">
    <property type="nucleotide sequence ID" value="NZ_CP082270.1"/>
</dbReference>
<dbReference type="Proteomes" id="UP001216828">
    <property type="component" value="Chromosome"/>
</dbReference>
<reference evidence="1 2" key="1">
    <citation type="submission" date="2021-08" db="EMBL/GenBank/DDBJ databases">
        <title>Stenotrophomonas forensis sp. nov., isolated from contaminated viral transport media.</title>
        <authorList>
            <person name="Nguyen S.V."/>
            <person name="Edwards D."/>
            <person name="Scott S."/>
            <person name="Doss J."/>
            <person name="Merid S."/>
            <person name="Zelaya E."/>
            <person name="Maza C."/>
            <person name="Mann M."/>
            <person name="Hamilton B."/>
            <person name="Blackwell R."/>
            <person name="Tran A."/>
            <person name="Hauser J."/>
        </authorList>
    </citation>
    <scope>NUCLEOTIDE SEQUENCE [LARGE SCALE GENOMIC DNA]</scope>
    <source>
        <strain evidence="1 2">DFS-20110405</strain>
    </source>
</reference>
<sequence length="160" mass="17642">MSTDSLDGSQEKSDPEMLVVLDDLLSRDVNITARAVARLHPGINAASSITRSKERSRLLSQYQERQAEYRKWCGRPGKLASTEAAAALADRDLYIEKLESQIALLTASHVALLRAVGELGGYSRWSSFYSVYRESREQLVNLGALPVAQLSSIQSRNSEG</sequence>
<keyword evidence="2" id="KW-1185">Reference proteome</keyword>
<name>A0ABY7XUQ7_9GAMM</name>
<protein>
    <submittedName>
        <fullName evidence="1">Uncharacterized protein</fullName>
    </submittedName>
</protein>
<organism evidence="1 2">
    <name type="scientific">Stenotrophomonas forensis</name>
    <dbReference type="NCBI Taxonomy" id="2871169"/>
    <lineage>
        <taxon>Bacteria</taxon>
        <taxon>Pseudomonadati</taxon>
        <taxon>Pseudomonadota</taxon>
        <taxon>Gammaproteobacteria</taxon>
        <taxon>Lysobacterales</taxon>
        <taxon>Lysobacteraceae</taxon>
        <taxon>Stenotrophomonas</taxon>
        <taxon>Stenotrophomonas maltophilia group</taxon>
    </lineage>
</organism>
<dbReference type="EMBL" id="CP082270">
    <property type="protein sequence ID" value="WDM61814.1"/>
    <property type="molecule type" value="Genomic_DNA"/>
</dbReference>
<evidence type="ECO:0000313" key="2">
    <source>
        <dbReference type="Proteomes" id="UP001216828"/>
    </source>
</evidence>